<dbReference type="EMBL" id="KZ308221">
    <property type="protein sequence ID" value="KAG8224996.1"/>
    <property type="molecule type" value="Genomic_DNA"/>
</dbReference>
<proteinExistence type="predicted"/>
<accession>A0A8K0JZ95</accession>
<gene>
    <name evidence="1" type="ORF">J437_LFUL006007</name>
</gene>
<dbReference type="Gene3D" id="2.30.42.10">
    <property type="match status" value="1"/>
</dbReference>
<reference evidence="1" key="1">
    <citation type="submission" date="2013-04" db="EMBL/GenBank/DDBJ databases">
        <authorList>
            <person name="Qu J."/>
            <person name="Murali S.C."/>
            <person name="Bandaranaike D."/>
            <person name="Bellair M."/>
            <person name="Blankenburg K."/>
            <person name="Chao H."/>
            <person name="Dinh H."/>
            <person name="Doddapaneni H."/>
            <person name="Downs B."/>
            <person name="Dugan-Rocha S."/>
            <person name="Elkadiri S."/>
            <person name="Gnanaolivu R.D."/>
            <person name="Hernandez B."/>
            <person name="Javaid M."/>
            <person name="Jayaseelan J.C."/>
            <person name="Lee S."/>
            <person name="Li M."/>
            <person name="Ming W."/>
            <person name="Munidasa M."/>
            <person name="Muniz J."/>
            <person name="Nguyen L."/>
            <person name="Ongeri F."/>
            <person name="Osuji N."/>
            <person name="Pu L.-L."/>
            <person name="Puazo M."/>
            <person name="Qu C."/>
            <person name="Quiroz J."/>
            <person name="Raj R."/>
            <person name="Weissenberger G."/>
            <person name="Xin Y."/>
            <person name="Zou X."/>
            <person name="Han Y."/>
            <person name="Richards S."/>
            <person name="Worley K."/>
            <person name="Muzny D."/>
            <person name="Gibbs R."/>
        </authorList>
    </citation>
    <scope>NUCLEOTIDE SEQUENCE</scope>
    <source>
        <strain evidence="1">Sampled in the wild</strain>
    </source>
</reference>
<dbReference type="OrthoDB" id="5911912at2759"/>
<name>A0A8K0JZ95_LADFU</name>
<reference evidence="1" key="2">
    <citation type="submission" date="2017-10" db="EMBL/GenBank/DDBJ databases">
        <title>Ladona fulva Genome sequencing and assembly.</title>
        <authorList>
            <person name="Murali S."/>
            <person name="Richards S."/>
            <person name="Bandaranaike D."/>
            <person name="Bellair M."/>
            <person name="Blankenburg K."/>
            <person name="Chao H."/>
            <person name="Dinh H."/>
            <person name="Doddapaneni H."/>
            <person name="Dugan-Rocha S."/>
            <person name="Elkadiri S."/>
            <person name="Gnanaolivu R."/>
            <person name="Hernandez B."/>
            <person name="Skinner E."/>
            <person name="Javaid M."/>
            <person name="Lee S."/>
            <person name="Li M."/>
            <person name="Ming W."/>
            <person name="Munidasa M."/>
            <person name="Muniz J."/>
            <person name="Nguyen L."/>
            <person name="Hughes D."/>
            <person name="Osuji N."/>
            <person name="Pu L.-L."/>
            <person name="Puazo M."/>
            <person name="Qu C."/>
            <person name="Quiroz J."/>
            <person name="Raj R."/>
            <person name="Weissenberger G."/>
            <person name="Xin Y."/>
            <person name="Zou X."/>
            <person name="Han Y."/>
            <person name="Worley K."/>
            <person name="Muzny D."/>
            <person name="Gibbs R."/>
        </authorList>
    </citation>
    <scope>NUCLEOTIDE SEQUENCE</scope>
    <source>
        <strain evidence="1">Sampled in the wild</strain>
    </source>
</reference>
<comment type="caution">
    <text evidence="1">The sequence shown here is derived from an EMBL/GenBank/DDBJ whole genome shotgun (WGS) entry which is preliminary data.</text>
</comment>
<organism evidence="1 2">
    <name type="scientific">Ladona fulva</name>
    <name type="common">Scarce chaser dragonfly</name>
    <name type="synonym">Libellula fulva</name>
    <dbReference type="NCBI Taxonomy" id="123851"/>
    <lineage>
        <taxon>Eukaryota</taxon>
        <taxon>Metazoa</taxon>
        <taxon>Ecdysozoa</taxon>
        <taxon>Arthropoda</taxon>
        <taxon>Hexapoda</taxon>
        <taxon>Insecta</taxon>
        <taxon>Pterygota</taxon>
        <taxon>Palaeoptera</taxon>
        <taxon>Odonata</taxon>
        <taxon>Epiprocta</taxon>
        <taxon>Anisoptera</taxon>
        <taxon>Libelluloidea</taxon>
        <taxon>Libellulidae</taxon>
        <taxon>Ladona</taxon>
    </lineage>
</organism>
<protein>
    <submittedName>
        <fullName evidence="1">Uncharacterized protein</fullName>
    </submittedName>
</protein>
<evidence type="ECO:0000313" key="1">
    <source>
        <dbReference type="EMBL" id="KAG8224996.1"/>
    </source>
</evidence>
<dbReference type="AlphaFoldDB" id="A0A8K0JZ95"/>
<dbReference type="InterPro" id="IPR036034">
    <property type="entry name" value="PDZ_sf"/>
</dbReference>
<sequence>MSSMMTVKMSRFDGSPWGFRLQGGKDFAQPLVIQKRHVFTAKKWQTARASRKNLKPKEGRLKTLPFTIAMDMNRTYGVWFDFLPVAQISDLRQVNDECMNSRRIERLVKATDEFEHEWTVEGSGGMWSRIS</sequence>
<keyword evidence="2" id="KW-1185">Reference proteome</keyword>
<evidence type="ECO:0000313" key="2">
    <source>
        <dbReference type="Proteomes" id="UP000792457"/>
    </source>
</evidence>
<dbReference type="Proteomes" id="UP000792457">
    <property type="component" value="Unassembled WGS sequence"/>
</dbReference>